<dbReference type="FunFam" id="3.90.1170.50:FF:000001">
    <property type="entry name" value="Aldehyde oxidase 1"/>
    <property type="match status" value="1"/>
</dbReference>
<keyword evidence="7 13" id="KW-0274">FAD</keyword>
<dbReference type="PROSITE" id="PS00197">
    <property type="entry name" value="2FE2S_FER_1"/>
    <property type="match status" value="1"/>
</dbReference>
<feature type="binding site" evidence="13">
    <location>
        <position position="346"/>
    </location>
    <ligand>
        <name>FAD</name>
        <dbReference type="ChEBI" id="CHEBI:57692"/>
    </ligand>
</feature>
<evidence type="ECO:0000256" key="10">
    <source>
        <dbReference type="ARBA" id="ARBA00023014"/>
    </source>
</evidence>
<feature type="domain" description="FAD-binding PCMH-type" evidence="16">
    <location>
        <begin position="214"/>
        <end position="400"/>
    </location>
</feature>
<dbReference type="Pfam" id="PF00111">
    <property type="entry name" value="Fer2"/>
    <property type="match status" value="1"/>
</dbReference>
<dbReference type="InterPro" id="IPR001041">
    <property type="entry name" value="2Fe-2S_ferredoxin-type"/>
</dbReference>
<reference evidence="17" key="1">
    <citation type="submission" date="2015-04" db="EMBL/GenBank/DDBJ databases">
        <title>The genome sequence of the plant pathogenic Rhizarian Plasmodiophora brassicae reveals insights in its biotrophic life cycle and the origin of chitin synthesis.</title>
        <authorList>
            <person name="Schwelm A."/>
            <person name="Fogelqvist J."/>
            <person name="Knaust A."/>
            <person name="Julke S."/>
            <person name="Lilja T."/>
            <person name="Dhandapani V."/>
            <person name="Bonilla-Rosso G."/>
            <person name="Karlsson M."/>
            <person name="Shevchenko A."/>
            <person name="Choi S.R."/>
            <person name="Kim H.G."/>
            <person name="Park J.Y."/>
            <person name="Lim Y.P."/>
            <person name="Ludwig-Muller J."/>
            <person name="Dixelius C."/>
        </authorList>
    </citation>
    <scope>NUCLEOTIDE SEQUENCE</scope>
    <source>
        <tissue evidence="17">Potato root galls</tissue>
    </source>
</reference>
<dbReference type="InterPro" id="IPR000674">
    <property type="entry name" value="Ald_Oxase/Xan_DH_a/b"/>
</dbReference>
<proteinExistence type="inferred from homology"/>
<keyword evidence="11" id="KW-0520">NAD</keyword>
<keyword evidence="9 14" id="KW-0408">Iron</keyword>
<dbReference type="FunFam" id="3.30.365.10:FF:000003">
    <property type="entry name" value="Aldehyde oxidase 1"/>
    <property type="match status" value="1"/>
</dbReference>
<dbReference type="Gene3D" id="3.90.1170.50">
    <property type="entry name" value="Aldehyde oxidase/xanthine dehydrogenase, a/b hammerhead"/>
    <property type="match status" value="1"/>
</dbReference>
<dbReference type="PIRSF" id="PIRSF000127">
    <property type="entry name" value="Xanthine_DH"/>
    <property type="match status" value="1"/>
</dbReference>
<dbReference type="GO" id="GO:0071949">
    <property type="term" value="F:FAD binding"/>
    <property type="evidence" value="ECO:0007669"/>
    <property type="project" value="InterPro"/>
</dbReference>
<keyword evidence="5 14" id="KW-0001">2Fe-2S</keyword>
<dbReference type="Gene3D" id="3.30.43.10">
    <property type="entry name" value="Uridine Diphospho-n-acetylenolpyruvylglucosamine Reductase, domain 2"/>
    <property type="match status" value="1"/>
</dbReference>
<dbReference type="Pfam" id="PF01799">
    <property type="entry name" value="Fer2_2"/>
    <property type="match status" value="1"/>
</dbReference>
<keyword evidence="8" id="KW-0560">Oxidoreductase</keyword>
<dbReference type="EMBL" id="HACM01008149">
    <property type="protein sequence ID" value="CRZ08591.1"/>
    <property type="molecule type" value="Transcribed_RNA"/>
</dbReference>
<dbReference type="InterPro" id="IPR008274">
    <property type="entry name" value="AldOxase/xan_DH_MoCoBD1"/>
</dbReference>
<evidence type="ECO:0000256" key="5">
    <source>
        <dbReference type="ARBA" id="ARBA00022714"/>
    </source>
</evidence>
<dbReference type="SUPFAM" id="SSF47741">
    <property type="entry name" value="CO dehydrogenase ISP C-domain like"/>
    <property type="match status" value="1"/>
</dbReference>
<dbReference type="Pfam" id="PF01315">
    <property type="entry name" value="Ald_Xan_dh_C"/>
    <property type="match status" value="1"/>
</dbReference>
<comment type="cofactor">
    <cofactor evidence="12">
        <name>[2Fe-2S] cluster</name>
        <dbReference type="ChEBI" id="CHEBI:190135"/>
    </cofactor>
</comment>
<keyword evidence="4" id="KW-0285">Flavoprotein</keyword>
<keyword evidence="6 14" id="KW-0479">Metal-binding</keyword>
<feature type="domain" description="2Fe-2S ferredoxin-type" evidence="15">
    <location>
        <begin position="1"/>
        <end position="88"/>
    </location>
</feature>
<feature type="binding site" evidence="14">
    <location>
        <position position="40"/>
    </location>
    <ligand>
        <name>[2Fe-2S] cluster</name>
        <dbReference type="ChEBI" id="CHEBI:190135"/>
        <label>1</label>
    </ligand>
</feature>
<dbReference type="CDD" id="cd00207">
    <property type="entry name" value="fer2"/>
    <property type="match status" value="1"/>
</dbReference>
<sequence length="1188" mass="129859">MLLYVNGKRIELDDDSVDTTITVLEFLRHQLRLTGSKLACHEASCGACTVLVSHYDHNTSTIVHNSVNACIAPLCSIADKSVTTIEGVSRNGRLIPLQQRIVDSNGSQCGFCTPGIVMSVYSLMQNQNVLNEDALEEALDGSLCRCTGYRPIVDAIRPLCSQSNCHSKANLEDIEDITKKCEYRAGEVGVDTFDKVMFPDELRHSTPRTIVVGDGDDEKLWFRPVTLKELLHLKDKYRTKCKIAVGFTELGIERYAKNAQFTRCIATTHVPELTQTKICEKGLLVGSAVTISQLKAALQRAVETLDPQLTLYFVEFLEQIRWFAGRSVRNVGTVGGNLMTASPISDLNPLHVCFGSVLQFESHGGGIRNLSATKLFKSYRVVDCREDEVLISVLIQFSIPGTYCRAYKVSRRRDDDIAIVCSGMQIQKDVRTNCITEAMFSFGGMAPTTVSAPRTAMFLRGKTFSVGLFDAMMEYVQLDLPLSDDAPGGMGHFRRTVVLSLLFKFMHYVAGSGGNASSLSHRFTRPPSKGLQYFCLDPPLQSHSVGIATPHLAGELHVTGKALYSNDVAVLPGALFVALVLSEHPHALIRFVDWSAALNAPGVHSYLDHKSVPGSNILGPVVPDEELFAVTEVHCMGAAIGAILADTEANAQAAARLVSVKYEILPYILNIKEAIAAESYFAPPHKLVLCRGDVDKALGEAEVVVKGSVHIGAQEHFYMEPQTAIAVCGEGDEVEVLSSTQNPTKTQTFVAKALGIQRNRVVCRVKRIGGGFGGKETRSIFVCSIAAIGAKLTGRQVRCTLPRDVDMSITGTRHPFFGVYHVGVSRLGILQAVDIQLYSDGGCSQDLSVPVMERALFHAENSYFVPALRCTGRICKTNTPSNTAFRGFGGPQGMFVAETWLEHVARELSIDRHEIIRMNLFGKSDHCETYFGQQMPSCPLQQMWSDLFRTAEVDRRKAEIEQFNCNNQYVKRGIACVPTKFGMSFTLKFMNQAAALVHCYTDGTVLVTHGGTEMGQGLHTKMCAVAAHELQIPIEHVYISETATDKVANTHPTAASVSADLNGAAIQDACRQIMERLKPIRATLPSSASFAEVVMEAHLHRVNLSANGFYSTPNLDFDFNSGKGRPFHYFSYGVAAAEVQIDCLTGDLIVNRVDIIHDVGSSLNPTIDIGQIEGGFVQGFGLFCMGNS</sequence>
<feature type="binding site" evidence="13">
    <location>
        <position position="986"/>
    </location>
    <ligand>
        <name>substrate</name>
    </ligand>
</feature>
<evidence type="ECO:0000256" key="12">
    <source>
        <dbReference type="ARBA" id="ARBA00034078"/>
    </source>
</evidence>
<feature type="binding site" evidence="13">
    <location>
        <begin position="243"/>
        <end position="250"/>
    </location>
    <ligand>
        <name>FAD</name>
        <dbReference type="ChEBI" id="CHEBI:57692"/>
    </ligand>
</feature>
<dbReference type="Pfam" id="PF02738">
    <property type="entry name" value="MoCoBD_1"/>
    <property type="match status" value="1"/>
</dbReference>
<dbReference type="SUPFAM" id="SSF54665">
    <property type="entry name" value="CO dehydrogenase molybdoprotein N-domain-like"/>
    <property type="match status" value="1"/>
</dbReference>
<dbReference type="GO" id="GO:0005506">
    <property type="term" value="F:iron ion binding"/>
    <property type="evidence" value="ECO:0007669"/>
    <property type="project" value="InterPro"/>
</dbReference>
<feature type="binding site" evidence="14">
    <location>
        <position position="48"/>
    </location>
    <ligand>
        <name>[2Fe-2S] cluster</name>
        <dbReference type="ChEBI" id="CHEBI:190135"/>
        <label>1</label>
    </ligand>
</feature>
<evidence type="ECO:0000259" key="16">
    <source>
        <dbReference type="PROSITE" id="PS51387"/>
    </source>
</evidence>
<dbReference type="PROSITE" id="PS51085">
    <property type="entry name" value="2FE2S_FER_2"/>
    <property type="match status" value="1"/>
</dbReference>
<evidence type="ECO:0000256" key="1">
    <source>
        <dbReference type="ARBA" id="ARBA00001974"/>
    </source>
</evidence>
<feature type="binding site" evidence="14">
    <location>
        <position position="109"/>
    </location>
    <ligand>
        <name>[2Fe-2S] cluster</name>
        <dbReference type="ChEBI" id="CHEBI:190135"/>
        <label>2</label>
    </ligand>
</feature>
<comment type="cofactor">
    <cofactor evidence="1 13">
        <name>FAD</name>
        <dbReference type="ChEBI" id="CHEBI:57692"/>
    </cofactor>
</comment>
<keyword evidence="3 14" id="KW-0500">Molybdenum</keyword>
<dbReference type="InterPro" id="IPR037165">
    <property type="entry name" value="AldOxase/xan_DH_Mopterin-bd_sf"/>
</dbReference>
<dbReference type="SMART" id="SM01008">
    <property type="entry name" value="Ald_Xan_dh_C"/>
    <property type="match status" value="1"/>
</dbReference>
<name>A0A0H5R3U6_9EUKA</name>
<dbReference type="GO" id="GO:0016491">
    <property type="term" value="F:oxidoreductase activity"/>
    <property type="evidence" value="ECO:0007669"/>
    <property type="project" value="UniProtKB-KW"/>
</dbReference>
<evidence type="ECO:0000256" key="14">
    <source>
        <dbReference type="PIRSR" id="PIRSR000127-3"/>
    </source>
</evidence>
<dbReference type="SUPFAM" id="SSF54292">
    <property type="entry name" value="2Fe-2S ferredoxin-like"/>
    <property type="match status" value="1"/>
</dbReference>
<feature type="binding site" evidence="14">
    <location>
        <position position="1055"/>
    </location>
    <ligand>
        <name>Mo-molybdopterin</name>
        <dbReference type="ChEBI" id="CHEBI:71302"/>
    </ligand>
    <ligandPart>
        <name>Mo</name>
        <dbReference type="ChEBI" id="CHEBI:28685"/>
    </ligandPart>
</feature>
<dbReference type="InterPro" id="IPR002888">
    <property type="entry name" value="2Fe-2S-bd"/>
</dbReference>
<dbReference type="FunFam" id="3.30.465.10:FF:000004">
    <property type="entry name" value="Xanthine dehydrogenase/oxidase"/>
    <property type="match status" value="1"/>
</dbReference>
<dbReference type="PANTHER" id="PTHR45444:SF3">
    <property type="entry name" value="XANTHINE DEHYDROGENASE"/>
    <property type="match status" value="1"/>
</dbReference>
<dbReference type="InterPro" id="IPR016166">
    <property type="entry name" value="FAD-bd_PCMH"/>
</dbReference>
<dbReference type="InterPro" id="IPR006058">
    <property type="entry name" value="2Fe2S_fd_BS"/>
</dbReference>
<dbReference type="Gene3D" id="3.30.390.50">
    <property type="entry name" value="CO dehydrogenase flavoprotein, C-terminal domain"/>
    <property type="match status" value="1"/>
</dbReference>
<dbReference type="FunFam" id="3.30.365.10:FF:000001">
    <property type="entry name" value="Xanthine dehydrogenase oxidase"/>
    <property type="match status" value="1"/>
</dbReference>
<comment type="cofactor">
    <cofactor evidence="14">
        <name>[2Fe-2S] cluster</name>
        <dbReference type="ChEBI" id="CHEBI:190135"/>
    </cofactor>
    <text evidence="14">Binds 2 [2Fe-2S] clusters.</text>
</comment>
<evidence type="ECO:0000256" key="11">
    <source>
        <dbReference type="ARBA" id="ARBA00023027"/>
    </source>
</evidence>
<evidence type="ECO:0000256" key="9">
    <source>
        <dbReference type="ARBA" id="ARBA00023004"/>
    </source>
</evidence>
<feature type="binding site" evidence="14">
    <location>
        <position position="112"/>
    </location>
    <ligand>
        <name>[2Fe-2S] cluster</name>
        <dbReference type="ChEBI" id="CHEBI:190135"/>
        <label>2</label>
    </ligand>
</feature>
<dbReference type="InterPro" id="IPR036683">
    <property type="entry name" value="CO_DH_flav_C_dom_sf"/>
</dbReference>
<dbReference type="Gene3D" id="3.10.20.30">
    <property type="match status" value="1"/>
</dbReference>
<dbReference type="FunFam" id="3.10.20.30:FF:000012">
    <property type="entry name" value="Xanthine dehydrogenase/oxidase"/>
    <property type="match status" value="1"/>
</dbReference>
<dbReference type="InterPro" id="IPR005107">
    <property type="entry name" value="CO_DH_flav_C"/>
</dbReference>
<dbReference type="Gene3D" id="1.10.150.120">
    <property type="entry name" value="[2Fe-2S]-binding domain"/>
    <property type="match status" value="1"/>
</dbReference>
<dbReference type="InterPro" id="IPR002346">
    <property type="entry name" value="Mopterin_DH_FAD-bd"/>
</dbReference>
<dbReference type="InterPro" id="IPR016167">
    <property type="entry name" value="FAD-bd_PCMH_sub1"/>
</dbReference>
<dbReference type="Gene3D" id="3.30.365.10">
    <property type="entry name" value="Aldehyde oxidase/xanthine dehydrogenase, molybdopterin binding domain"/>
    <property type="match status" value="4"/>
</dbReference>
<dbReference type="InterPro" id="IPR036856">
    <property type="entry name" value="Ald_Oxase/Xan_DH_a/b_sf"/>
</dbReference>
<feature type="binding site" evidence="14">
    <location>
        <position position="741"/>
    </location>
    <ligand>
        <name>Mo-molybdopterin</name>
        <dbReference type="ChEBI" id="CHEBI:71302"/>
    </ligand>
    <ligandPart>
        <name>Mo</name>
        <dbReference type="ChEBI" id="CHEBI:28685"/>
    </ligandPart>
</feature>
<feature type="binding site" evidence="13">
    <location>
        <position position="888"/>
    </location>
    <ligand>
        <name>substrate</name>
    </ligand>
</feature>
<dbReference type="PROSITE" id="PS51387">
    <property type="entry name" value="FAD_PCMH"/>
    <property type="match status" value="1"/>
</dbReference>
<accession>A0A0H5R3U6</accession>
<keyword evidence="10 14" id="KW-0411">Iron-sulfur</keyword>
<dbReference type="Pfam" id="PF03450">
    <property type="entry name" value="CO_deh_flav_C"/>
    <property type="match status" value="1"/>
</dbReference>
<evidence type="ECO:0000259" key="15">
    <source>
        <dbReference type="PROSITE" id="PS51085"/>
    </source>
</evidence>
<feature type="binding site" evidence="14">
    <location>
        <position position="772"/>
    </location>
    <ligand>
        <name>Mo-molybdopterin</name>
        <dbReference type="ChEBI" id="CHEBI:71302"/>
    </ligand>
    <ligandPart>
        <name>Mo</name>
        <dbReference type="ChEBI" id="CHEBI:28685"/>
    </ligandPart>
</feature>
<dbReference type="Pfam" id="PF20256">
    <property type="entry name" value="MoCoBD_2"/>
    <property type="match status" value="1"/>
</dbReference>
<feature type="binding site" evidence="13">
    <location>
        <position position="390"/>
    </location>
    <ligand>
        <name>FAD</name>
        <dbReference type="ChEBI" id="CHEBI:57692"/>
    </ligand>
</feature>
<evidence type="ECO:0000256" key="7">
    <source>
        <dbReference type="ARBA" id="ARBA00022827"/>
    </source>
</evidence>
<evidence type="ECO:0000256" key="2">
    <source>
        <dbReference type="ARBA" id="ARBA00006849"/>
    </source>
</evidence>
<feature type="binding site" evidence="14">
    <location>
        <position position="45"/>
    </location>
    <ligand>
        <name>[2Fe-2S] cluster</name>
        <dbReference type="ChEBI" id="CHEBI:190135"/>
        <label>1</label>
    </ligand>
</feature>
<dbReference type="SUPFAM" id="SSF55447">
    <property type="entry name" value="CO dehydrogenase flavoprotein C-terminal domain-like"/>
    <property type="match status" value="1"/>
</dbReference>
<dbReference type="InterPro" id="IPR016169">
    <property type="entry name" value="FAD-bd_PCMH_sub2"/>
</dbReference>
<dbReference type="SUPFAM" id="SSF56176">
    <property type="entry name" value="FAD-binding/transporter-associated domain-like"/>
    <property type="match status" value="1"/>
</dbReference>
<dbReference type="GO" id="GO:0051537">
    <property type="term" value="F:2 iron, 2 sulfur cluster binding"/>
    <property type="evidence" value="ECO:0007669"/>
    <property type="project" value="UniProtKB-KW"/>
</dbReference>
<evidence type="ECO:0000256" key="3">
    <source>
        <dbReference type="ARBA" id="ARBA00022505"/>
    </source>
</evidence>
<dbReference type="Pfam" id="PF00941">
    <property type="entry name" value="FAD_binding_5"/>
    <property type="match status" value="1"/>
</dbReference>
<evidence type="ECO:0000256" key="8">
    <source>
        <dbReference type="ARBA" id="ARBA00023002"/>
    </source>
</evidence>
<comment type="cofactor">
    <cofactor evidence="14">
        <name>Mo-molybdopterin</name>
        <dbReference type="ChEBI" id="CHEBI:71302"/>
    </cofactor>
    <text evidence="14">Binds 1 Mo-molybdopterin (Mo-MPT) cofactor per subunit.</text>
</comment>
<dbReference type="InterPro" id="IPR016208">
    <property type="entry name" value="Ald_Oxase/xanthine_DH-like"/>
</dbReference>
<dbReference type="InterPro" id="IPR046867">
    <property type="entry name" value="AldOxase/xan_DH_MoCoBD2"/>
</dbReference>
<protein>
    <recommendedName>
        <fullName evidence="18">Xanthine dehydrogenase</fullName>
    </recommendedName>
</protein>
<evidence type="ECO:0008006" key="18">
    <source>
        <dbReference type="Google" id="ProtNLM"/>
    </source>
</evidence>
<feature type="binding site" evidence="14">
    <location>
        <position position="886"/>
    </location>
    <ligand>
        <name>Mo-molybdopterin</name>
        <dbReference type="ChEBI" id="CHEBI:71302"/>
    </ligand>
    <ligandPart>
        <name>Mo</name>
        <dbReference type="ChEBI" id="CHEBI:28685"/>
    </ligandPart>
</feature>
<dbReference type="AlphaFoldDB" id="A0A0H5R3U6"/>
<feature type="binding site" evidence="14">
    <location>
        <position position="146"/>
    </location>
    <ligand>
        <name>[2Fe-2S] cluster</name>
        <dbReference type="ChEBI" id="CHEBI:190135"/>
        <label>2</label>
    </ligand>
</feature>
<feature type="binding site" evidence="13">
    <location>
        <position position="323"/>
    </location>
    <ligand>
        <name>FAD</name>
        <dbReference type="ChEBI" id="CHEBI:57692"/>
    </ligand>
</feature>
<dbReference type="InterPro" id="IPR036884">
    <property type="entry name" value="2Fe-2S-bd_dom_sf"/>
</dbReference>
<evidence type="ECO:0000256" key="6">
    <source>
        <dbReference type="ARBA" id="ARBA00022723"/>
    </source>
</evidence>
<feature type="binding site" evidence="13">
    <location>
        <position position="854"/>
    </location>
    <ligand>
        <name>substrate</name>
    </ligand>
</feature>
<evidence type="ECO:0000313" key="17">
    <source>
        <dbReference type="EMBL" id="CRZ08591.1"/>
    </source>
</evidence>
<feature type="binding site" evidence="13">
    <location>
        <position position="408"/>
    </location>
    <ligand>
        <name>FAD</name>
        <dbReference type="ChEBI" id="CHEBI:57692"/>
    </ligand>
</feature>
<dbReference type="PANTHER" id="PTHR45444">
    <property type="entry name" value="XANTHINE DEHYDROGENASE"/>
    <property type="match status" value="1"/>
</dbReference>
<feature type="binding site" evidence="14">
    <location>
        <position position="70"/>
    </location>
    <ligand>
        <name>[2Fe-2S] cluster</name>
        <dbReference type="ChEBI" id="CHEBI:190135"/>
        <label>1</label>
    </ligand>
</feature>
<dbReference type="Gene3D" id="3.30.465.10">
    <property type="match status" value="1"/>
</dbReference>
<comment type="similarity">
    <text evidence="2">Belongs to the xanthine dehydrogenase family.</text>
</comment>
<dbReference type="SUPFAM" id="SSF56003">
    <property type="entry name" value="Molybdenum cofactor-binding domain"/>
    <property type="match status" value="1"/>
</dbReference>
<dbReference type="InterPro" id="IPR036010">
    <property type="entry name" value="2Fe-2S_ferredoxin-like_sf"/>
</dbReference>
<organism evidence="17">
    <name type="scientific">Spongospora subterranea</name>
    <dbReference type="NCBI Taxonomy" id="70186"/>
    <lineage>
        <taxon>Eukaryota</taxon>
        <taxon>Sar</taxon>
        <taxon>Rhizaria</taxon>
        <taxon>Endomyxa</taxon>
        <taxon>Phytomyxea</taxon>
        <taxon>Plasmodiophorida</taxon>
        <taxon>Plasmodiophoridae</taxon>
        <taxon>Spongospora</taxon>
    </lineage>
</organism>
<evidence type="ECO:0000256" key="13">
    <source>
        <dbReference type="PIRSR" id="PIRSR000127-2"/>
    </source>
</evidence>
<feature type="binding site" evidence="14">
    <location>
        <position position="144"/>
    </location>
    <ligand>
        <name>[2Fe-2S] cluster</name>
        <dbReference type="ChEBI" id="CHEBI:190135"/>
        <label>2</label>
    </ligand>
</feature>
<evidence type="ECO:0000256" key="4">
    <source>
        <dbReference type="ARBA" id="ARBA00022630"/>
    </source>
</evidence>
<dbReference type="FunFam" id="3.30.365.10:FF:000002">
    <property type="entry name" value="Xanthine dehydrogenase oxidase"/>
    <property type="match status" value="1"/>
</dbReference>
<dbReference type="SMART" id="SM01092">
    <property type="entry name" value="CO_deh_flav_C"/>
    <property type="match status" value="1"/>
</dbReference>
<dbReference type="InterPro" id="IPR012675">
    <property type="entry name" value="Beta-grasp_dom_sf"/>
</dbReference>
<dbReference type="InterPro" id="IPR036318">
    <property type="entry name" value="FAD-bd_PCMH-like_sf"/>
</dbReference>
<feature type="binding site" evidence="13">
    <location>
        <position position="776"/>
    </location>
    <ligand>
        <name>substrate</name>
    </ligand>
</feature>